<dbReference type="GO" id="GO:0003723">
    <property type="term" value="F:RNA binding"/>
    <property type="evidence" value="ECO:0007669"/>
    <property type="project" value="TreeGrafter"/>
</dbReference>
<dbReference type="PANTHER" id="PTHR23270:SF10">
    <property type="entry name" value="PROTEIN RRP5 HOMOLOG"/>
    <property type="match status" value="1"/>
</dbReference>
<reference evidence="3" key="1">
    <citation type="journal article" date="2018" name="Nat. Microbiol.">
        <title>Leveraging single-cell genomics to expand the fungal tree of life.</title>
        <authorList>
            <person name="Ahrendt S.R."/>
            <person name="Quandt C.A."/>
            <person name="Ciobanu D."/>
            <person name="Clum A."/>
            <person name="Salamov A."/>
            <person name="Andreopoulos B."/>
            <person name="Cheng J.F."/>
            <person name="Woyke T."/>
            <person name="Pelin A."/>
            <person name="Henrissat B."/>
            <person name="Reynolds N.K."/>
            <person name="Benny G.L."/>
            <person name="Smith M.E."/>
            <person name="James T.Y."/>
            <person name="Grigoriev I.V."/>
        </authorList>
    </citation>
    <scope>NUCLEOTIDE SEQUENCE [LARGE SCALE GENOMIC DNA]</scope>
</reference>
<dbReference type="PANTHER" id="PTHR23270">
    <property type="entry name" value="PROGRAMMED CELL DEATH PROTEIN 11 PRE-RRNA PROCESSING PROTEIN RRP5"/>
    <property type="match status" value="1"/>
</dbReference>
<dbReference type="GO" id="GO:0032040">
    <property type="term" value="C:small-subunit processome"/>
    <property type="evidence" value="ECO:0007669"/>
    <property type="project" value="TreeGrafter"/>
</dbReference>
<keyword evidence="3" id="KW-1185">Reference proteome</keyword>
<dbReference type="SUPFAM" id="SSF48452">
    <property type="entry name" value="TPR-like"/>
    <property type="match status" value="1"/>
</dbReference>
<evidence type="ECO:0000256" key="1">
    <source>
        <dbReference type="ARBA" id="ARBA00022552"/>
    </source>
</evidence>
<dbReference type="EMBL" id="ML000992">
    <property type="protein sequence ID" value="RKO83650.1"/>
    <property type="molecule type" value="Genomic_DNA"/>
</dbReference>
<evidence type="ECO:0000313" key="2">
    <source>
        <dbReference type="EMBL" id="RKO83650.1"/>
    </source>
</evidence>
<keyword evidence="1" id="KW-0698">rRNA processing</keyword>
<dbReference type="InterPro" id="IPR003107">
    <property type="entry name" value="HAT"/>
</dbReference>
<sequence length="127" mass="14878">MKAICKFAQMEFKYDEAKRGRTIFEGIMSNYPKRVDLWSVYVDMETKNSDLEITRRLFGRAIQMKFSSKKIKFFFKKFLEFEKTHGTPEGVEHLKERAVAYVGMSTQERRSIISVPSSTPQLFHAPP</sequence>
<dbReference type="InterPro" id="IPR011990">
    <property type="entry name" value="TPR-like_helical_dom_sf"/>
</dbReference>
<evidence type="ECO:0000313" key="3">
    <source>
        <dbReference type="Proteomes" id="UP000269721"/>
    </source>
</evidence>
<dbReference type="Gene3D" id="1.25.40.10">
    <property type="entry name" value="Tetratricopeptide repeat domain"/>
    <property type="match status" value="1"/>
</dbReference>
<dbReference type="OrthoDB" id="412781at2759"/>
<protein>
    <submittedName>
        <fullName evidence="2">Uncharacterized protein</fullName>
    </submittedName>
</protein>
<proteinExistence type="predicted"/>
<dbReference type="GO" id="GO:0006364">
    <property type="term" value="P:rRNA processing"/>
    <property type="evidence" value="ECO:0007669"/>
    <property type="project" value="UniProtKB-KW"/>
</dbReference>
<organism evidence="2 3">
    <name type="scientific">Blyttiomyces helicus</name>
    <dbReference type="NCBI Taxonomy" id="388810"/>
    <lineage>
        <taxon>Eukaryota</taxon>
        <taxon>Fungi</taxon>
        <taxon>Fungi incertae sedis</taxon>
        <taxon>Chytridiomycota</taxon>
        <taxon>Chytridiomycota incertae sedis</taxon>
        <taxon>Chytridiomycetes</taxon>
        <taxon>Chytridiomycetes incertae sedis</taxon>
        <taxon>Blyttiomyces</taxon>
    </lineage>
</organism>
<name>A0A4P9VZ73_9FUNG</name>
<dbReference type="SMART" id="SM00386">
    <property type="entry name" value="HAT"/>
    <property type="match status" value="2"/>
</dbReference>
<dbReference type="InterPro" id="IPR045209">
    <property type="entry name" value="Rrp5"/>
</dbReference>
<accession>A0A4P9VZ73</accession>
<dbReference type="Pfam" id="PF23240">
    <property type="entry name" value="HAT_PRP39_N"/>
    <property type="match status" value="1"/>
</dbReference>
<dbReference type="Proteomes" id="UP000269721">
    <property type="component" value="Unassembled WGS sequence"/>
</dbReference>
<gene>
    <name evidence="2" type="ORF">BDK51DRAFT_32283</name>
</gene>
<dbReference type="AlphaFoldDB" id="A0A4P9VZ73"/>